<evidence type="ECO:0000259" key="4">
    <source>
        <dbReference type="PROSITE" id="PS50932"/>
    </source>
</evidence>
<dbReference type="InterPro" id="IPR010982">
    <property type="entry name" value="Lambda_DNA-bd_dom_sf"/>
</dbReference>
<dbReference type="PANTHER" id="PTHR30146">
    <property type="entry name" value="LACI-RELATED TRANSCRIPTIONAL REPRESSOR"/>
    <property type="match status" value="1"/>
</dbReference>
<sequence>MRKKKLVTLQDIADELKLTIHTVSKALRGLPGMSEATREEVIETARRLGYRTKEQGLRGWYEKSPKLMTGRKRFTLLLNKDTPFFQLQLAGLQERLHEYGHSITVSFFPSFVKDRQGLERWVEQTDLLYNDGLFIPPTIHPELEAMLLSLPLPKVLINYPPPLAEVDSVIWDVEHAIRLSVRHFAVNGHRKILYIGNTHEHRGFQLRWTAFQSAMQELGCTVDPGDHLTESKPFHSGWDEELYAKLLHTGCTAILCAIDMDLYPLLYLLQTRGHTVPADYSLIGLENLGQPDVYPSLARPALLVKEAGCRAAERMLRRIADPAEPFEHIRLAGGFIAGDSVSLLPRS</sequence>
<dbReference type="GO" id="GO:0003700">
    <property type="term" value="F:DNA-binding transcription factor activity"/>
    <property type="evidence" value="ECO:0007669"/>
    <property type="project" value="TreeGrafter"/>
</dbReference>
<organism evidence="5 6">
    <name type="scientific">Paenibacillus donghaensis</name>
    <dbReference type="NCBI Taxonomy" id="414771"/>
    <lineage>
        <taxon>Bacteria</taxon>
        <taxon>Bacillati</taxon>
        <taxon>Bacillota</taxon>
        <taxon>Bacilli</taxon>
        <taxon>Bacillales</taxon>
        <taxon>Paenibacillaceae</taxon>
        <taxon>Paenibacillus</taxon>
    </lineage>
</organism>
<keyword evidence="6" id="KW-1185">Reference proteome</keyword>
<proteinExistence type="predicted"/>
<name>A0A2Z2KTJ9_9BACL</name>
<keyword evidence="2" id="KW-0238">DNA-binding</keyword>
<evidence type="ECO:0000256" key="1">
    <source>
        <dbReference type="ARBA" id="ARBA00023015"/>
    </source>
</evidence>
<reference evidence="5 6" key="1">
    <citation type="submission" date="2017-06" db="EMBL/GenBank/DDBJ databases">
        <title>Complete genome sequence of Paenibacillus donghaensis KCTC 13049T isolated from East Sea sediment, South Korea.</title>
        <authorList>
            <person name="Jung B.K."/>
            <person name="Hong S.-J."/>
            <person name="Shin J.-H."/>
        </authorList>
    </citation>
    <scope>NUCLEOTIDE SEQUENCE [LARGE SCALE GENOMIC DNA]</scope>
    <source>
        <strain evidence="5 6">KCTC 13049</strain>
    </source>
</reference>
<evidence type="ECO:0000256" key="3">
    <source>
        <dbReference type="ARBA" id="ARBA00023163"/>
    </source>
</evidence>
<dbReference type="Gene3D" id="3.40.50.2300">
    <property type="match status" value="2"/>
</dbReference>
<dbReference type="SUPFAM" id="SSF53822">
    <property type="entry name" value="Periplasmic binding protein-like I"/>
    <property type="match status" value="1"/>
</dbReference>
<evidence type="ECO:0000313" key="6">
    <source>
        <dbReference type="Proteomes" id="UP000249890"/>
    </source>
</evidence>
<dbReference type="Pfam" id="PF00356">
    <property type="entry name" value="LacI"/>
    <property type="match status" value="1"/>
</dbReference>
<dbReference type="Gene3D" id="1.10.260.40">
    <property type="entry name" value="lambda repressor-like DNA-binding domains"/>
    <property type="match status" value="1"/>
</dbReference>
<feature type="domain" description="HTH lacI-type" evidence="4">
    <location>
        <begin position="7"/>
        <end position="59"/>
    </location>
</feature>
<evidence type="ECO:0000256" key="2">
    <source>
        <dbReference type="ARBA" id="ARBA00023125"/>
    </source>
</evidence>
<evidence type="ECO:0000313" key="5">
    <source>
        <dbReference type="EMBL" id="ASA25172.1"/>
    </source>
</evidence>
<dbReference type="OrthoDB" id="2526930at2"/>
<dbReference type="AlphaFoldDB" id="A0A2Z2KTJ9"/>
<dbReference type="GO" id="GO:0000976">
    <property type="term" value="F:transcription cis-regulatory region binding"/>
    <property type="evidence" value="ECO:0007669"/>
    <property type="project" value="TreeGrafter"/>
</dbReference>
<dbReference type="SMART" id="SM00354">
    <property type="entry name" value="HTH_LACI"/>
    <property type="match status" value="1"/>
</dbReference>
<dbReference type="EMBL" id="CP021780">
    <property type="protein sequence ID" value="ASA25172.1"/>
    <property type="molecule type" value="Genomic_DNA"/>
</dbReference>
<accession>A0A2Z2KTJ9</accession>
<dbReference type="CDD" id="cd01392">
    <property type="entry name" value="HTH_LacI"/>
    <property type="match status" value="1"/>
</dbReference>
<dbReference type="Proteomes" id="UP000249890">
    <property type="component" value="Chromosome"/>
</dbReference>
<dbReference type="PROSITE" id="PS50932">
    <property type="entry name" value="HTH_LACI_2"/>
    <property type="match status" value="1"/>
</dbReference>
<keyword evidence="1" id="KW-0805">Transcription regulation</keyword>
<keyword evidence="3" id="KW-0804">Transcription</keyword>
<dbReference type="Pfam" id="PF13377">
    <property type="entry name" value="Peripla_BP_3"/>
    <property type="match status" value="1"/>
</dbReference>
<dbReference type="InterPro" id="IPR028082">
    <property type="entry name" value="Peripla_BP_I"/>
</dbReference>
<dbReference type="KEGG" id="pdh:B9T62_33225"/>
<dbReference type="PANTHER" id="PTHR30146:SF109">
    <property type="entry name" value="HTH-TYPE TRANSCRIPTIONAL REGULATOR GALS"/>
    <property type="match status" value="1"/>
</dbReference>
<dbReference type="RefSeq" id="WP_087919137.1">
    <property type="nucleotide sequence ID" value="NZ_CP021780.1"/>
</dbReference>
<dbReference type="InterPro" id="IPR046335">
    <property type="entry name" value="LacI/GalR-like_sensor"/>
</dbReference>
<gene>
    <name evidence="5" type="ORF">B9T62_33225</name>
</gene>
<protein>
    <recommendedName>
        <fullName evidence="4">HTH lacI-type domain-containing protein</fullName>
    </recommendedName>
</protein>
<dbReference type="InterPro" id="IPR000843">
    <property type="entry name" value="HTH_LacI"/>
</dbReference>
<dbReference type="SUPFAM" id="SSF47413">
    <property type="entry name" value="lambda repressor-like DNA-binding domains"/>
    <property type="match status" value="1"/>
</dbReference>